<dbReference type="Proteomes" id="UP000027931">
    <property type="component" value="Unassembled WGS sequence"/>
</dbReference>
<sequence>MQEIYRFEDKKKIHTKNIAFYRMLRDKKVIDTMHQLFTYACLVGVKEDKRSEGPKPDDICTVGNIDVHNLQVVKGIVLMKSEPESSDELLKVIEEFADGGIEILMKEFDNEGTIRLDKYI</sequence>
<reference evidence="1 2" key="1">
    <citation type="journal article" date="2013" name="Int. J. Syst. Evol. Microbiol.">
        <title>Tumebacillus flagellatus sp. nov., an alpha-amylase/pullulanase-producing bacterium isolated from cassava wastewater.</title>
        <authorList>
            <person name="Wang Q."/>
            <person name="Xie N."/>
            <person name="Qin Y."/>
            <person name="Shen N."/>
            <person name="Zhu J."/>
            <person name="Mi H."/>
            <person name="Huang R."/>
        </authorList>
    </citation>
    <scope>NUCLEOTIDE SEQUENCE [LARGE SCALE GENOMIC DNA]</scope>
    <source>
        <strain evidence="1 2">GST4</strain>
    </source>
</reference>
<organism evidence="1 2">
    <name type="scientific">Tumebacillus flagellatus</name>
    <dbReference type="NCBI Taxonomy" id="1157490"/>
    <lineage>
        <taxon>Bacteria</taxon>
        <taxon>Bacillati</taxon>
        <taxon>Bacillota</taxon>
        <taxon>Bacilli</taxon>
        <taxon>Bacillales</taxon>
        <taxon>Alicyclobacillaceae</taxon>
        <taxon>Tumebacillus</taxon>
    </lineage>
</organism>
<name>A0A074LRF3_9BACL</name>
<gene>
    <name evidence="1" type="ORF">EL26_04090</name>
</gene>
<dbReference type="RefSeq" id="WP_038084663.1">
    <property type="nucleotide sequence ID" value="NZ_JMIR01000003.1"/>
</dbReference>
<dbReference type="AlphaFoldDB" id="A0A074LRF3"/>
<dbReference type="EMBL" id="JMIR01000003">
    <property type="protein sequence ID" value="KEO84706.1"/>
    <property type="molecule type" value="Genomic_DNA"/>
</dbReference>
<comment type="caution">
    <text evidence="1">The sequence shown here is derived from an EMBL/GenBank/DDBJ whole genome shotgun (WGS) entry which is preliminary data.</text>
</comment>
<evidence type="ECO:0000313" key="2">
    <source>
        <dbReference type="Proteomes" id="UP000027931"/>
    </source>
</evidence>
<proteinExistence type="predicted"/>
<accession>A0A074LRF3</accession>
<protein>
    <submittedName>
        <fullName evidence="1">Uncharacterized protein</fullName>
    </submittedName>
</protein>
<evidence type="ECO:0000313" key="1">
    <source>
        <dbReference type="EMBL" id="KEO84706.1"/>
    </source>
</evidence>
<dbReference type="STRING" id="1157490.EL26_04090"/>
<keyword evidence="2" id="KW-1185">Reference proteome</keyword>